<organism evidence="2 3">
    <name type="scientific">Nannochloropsis gaditana</name>
    <dbReference type="NCBI Taxonomy" id="72520"/>
    <lineage>
        <taxon>Eukaryota</taxon>
        <taxon>Sar</taxon>
        <taxon>Stramenopiles</taxon>
        <taxon>Ochrophyta</taxon>
        <taxon>Eustigmatophyceae</taxon>
        <taxon>Eustigmatales</taxon>
        <taxon>Monodopsidaceae</taxon>
        <taxon>Nannochloropsis</taxon>
    </lineage>
</organism>
<feature type="compositionally biased region" description="Gly residues" evidence="1">
    <location>
        <begin position="183"/>
        <end position="200"/>
    </location>
</feature>
<dbReference type="Proteomes" id="UP000019335">
    <property type="component" value="Unassembled WGS sequence"/>
</dbReference>
<evidence type="ECO:0000256" key="1">
    <source>
        <dbReference type="SAM" id="MobiDB-lite"/>
    </source>
</evidence>
<protein>
    <submittedName>
        <fullName evidence="2">Uncharacterized protein</fullName>
    </submittedName>
</protein>
<evidence type="ECO:0000313" key="2">
    <source>
        <dbReference type="EMBL" id="EWM22026.1"/>
    </source>
</evidence>
<accession>W7TNR8</accession>
<feature type="non-terminal residue" evidence="2">
    <location>
        <position position="1"/>
    </location>
</feature>
<feature type="region of interest" description="Disordered" evidence="1">
    <location>
        <begin position="1"/>
        <end position="200"/>
    </location>
</feature>
<reference evidence="2 3" key="1">
    <citation type="journal article" date="2014" name="Mol. Plant">
        <title>Chromosome Scale Genome Assembly and Transcriptome Profiling of Nannochloropsis gaditana in Nitrogen Depletion.</title>
        <authorList>
            <person name="Corteggiani Carpinelli E."/>
            <person name="Telatin A."/>
            <person name="Vitulo N."/>
            <person name="Forcato C."/>
            <person name="D'Angelo M."/>
            <person name="Schiavon R."/>
            <person name="Vezzi A."/>
            <person name="Giacometti G.M."/>
            <person name="Morosinotto T."/>
            <person name="Valle G."/>
        </authorList>
    </citation>
    <scope>NUCLEOTIDE SEQUENCE [LARGE SCALE GENOMIC DNA]</scope>
    <source>
        <strain evidence="2 3">B-31</strain>
    </source>
</reference>
<keyword evidence="3" id="KW-1185">Reference proteome</keyword>
<sequence length="200" mass="20345">FLPFPPASRACVPPFPPCHRPPLTSAPPTLEARPARDPLPARLRPARHAPPPRPRTRARALGQRGGDARLDRGAGARLPGHGLREAGERGSPGGGGGRGGSGLAEHPAGPRLHPGRGLSGPGAPFCLHGRQRGGSERAWRSPPLPPHAGDLSGREGRAGGRARPGGPRPAAGEARPRDVPGDSGRGPGPGYGGLGRPGLL</sequence>
<evidence type="ECO:0000313" key="3">
    <source>
        <dbReference type="Proteomes" id="UP000019335"/>
    </source>
</evidence>
<proteinExistence type="predicted"/>
<feature type="compositionally biased region" description="Gly residues" evidence="1">
    <location>
        <begin position="90"/>
        <end position="102"/>
    </location>
</feature>
<feature type="compositionally biased region" description="Low complexity" evidence="1">
    <location>
        <begin position="164"/>
        <end position="173"/>
    </location>
</feature>
<dbReference type="AlphaFoldDB" id="W7TNR8"/>
<dbReference type="EMBL" id="AZIL01002282">
    <property type="protein sequence ID" value="EWM22026.1"/>
    <property type="molecule type" value="Genomic_DNA"/>
</dbReference>
<name>W7TNR8_9STRA</name>
<gene>
    <name evidence="2" type="ORF">Naga_100052g40</name>
</gene>
<comment type="caution">
    <text evidence="2">The sequence shown here is derived from an EMBL/GenBank/DDBJ whole genome shotgun (WGS) entry which is preliminary data.</text>
</comment>